<gene>
    <name evidence="8" type="ORF">BCF44_103192</name>
</gene>
<dbReference type="SUPFAM" id="SSF103473">
    <property type="entry name" value="MFS general substrate transporter"/>
    <property type="match status" value="1"/>
</dbReference>
<keyword evidence="4 7" id="KW-1133">Transmembrane helix</keyword>
<dbReference type="Gene3D" id="1.20.1250.20">
    <property type="entry name" value="MFS general substrate transporter like domains"/>
    <property type="match status" value="1"/>
</dbReference>
<evidence type="ECO:0000256" key="1">
    <source>
        <dbReference type="ARBA" id="ARBA00004651"/>
    </source>
</evidence>
<evidence type="ECO:0000256" key="5">
    <source>
        <dbReference type="ARBA" id="ARBA00023136"/>
    </source>
</evidence>
<dbReference type="AlphaFoldDB" id="A0A3E0HZ45"/>
<protein>
    <submittedName>
        <fullName evidence="8">Transmembrane secretion effector</fullName>
    </submittedName>
</protein>
<reference evidence="8 9" key="1">
    <citation type="submission" date="2018-08" db="EMBL/GenBank/DDBJ databases">
        <title>Genomic Encyclopedia of Archaeal and Bacterial Type Strains, Phase II (KMG-II): from individual species to whole genera.</title>
        <authorList>
            <person name="Goeker M."/>
        </authorList>
    </citation>
    <scope>NUCLEOTIDE SEQUENCE [LARGE SCALE GENOMIC DNA]</scope>
    <source>
        <strain evidence="8 9">DSM 45791</strain>
    </source>
</reference>
<sequence>MFRAVLAVPDFRWLWAGEALSQAGDQLARVALAVLVYQRTSSPALTALSYALTFVPTLVGGALLGWVADRVARRTVMVACDLLRAVLVGALAIPGMPLPVLYVLLIGVTLLGGPFRAAQQALLPDVLDGELYVSGLALRGMTIQGAQLAGFACGGVLVAALTPYWALAVDAGTFLASALLVGSGVRHPAAVSPPTAWTSAGESPSSAPRSAGGASSPSARLPAGSPVSAQRSAGGSVLAGLRVVFGDPAVRALAILSWLAGFYVVPEGLAAPYAAAIGTGTVGVGLLMAADPAGSVIGAFALARWIPEHLRPRLLGLLAVLAGLPLLVCALQPGLLVSLAALAVSGALAQAYQTQDTASLARAVPSAGRAQVMGIVVSGLVTVQGVGVLLAGVLADAIGTPLTIGIAGLGGIAVGVPTALSWRRATRRSVPGLPESSR</sequence>
<feature type="compositionally biased region" description="Low complexity" evidence="6">
    <location>
        <begin position="199"/>
        <end position="226"/>
    </location>
</feature>
<feature type="transmembrane region" description="Helical" evidence="7">
    <location>
        <begin position="248"/>
        <end position="265"/>
    </location>
</feature>
<feature type="region of interest" description="Disordered" evidence="6">
    <location>
        <begin position="193"/>
        <end position="227"/>
    </location>
</feature>
<dbReference type="PANTHER" id="PTHR23513">
    <property type="entry name" value="INTEGRAL MEMBRANE EFFLUX PROTEIN-RELATED"/>
    <property type="match status" value="1"/>
</dbReference>
<comment type="subcellular location">
    <subcellularLocation>
        <location evidence="1">Cell membrane</location>
        <topology evidence="1">Multi-pass membrane protein</topology>
    </subcellularLocation>
</comment>
<dbReference type="GO" id="GO:0005886">
    <property type="term" value="C:plasma membrane"/>
    <property type="evidence" value="ECO:0007669"/>
    <property type="project" value="UniProtKB-SubCell"/>
</dbReference>
<keyword evidence="9" id="KW-1185">Reference proteome</keyword>
<feature type="transmembrane region" description="Helical" evidence="7">
    <location>
        <begin position="334"/>
        <end position="352"/>
    </location>
</feature>
<evidence type="ECO:0000313" key="9">
    <source>
        <dbReference type="Proteomes" id="UP000256269"/>
    </source>
</evidence>
<organism evidence="8 9">
    <name type="scientific">Kutzneria buriramensis</name>
    <dbReference type="NCBI Taxonomy" id="1045776"/>
    <lineage>
        <taxon>Bacteria</taxon>
        <taxon>Bacillati</taxon>
        <taxon>Actinomycetota</taxon>
        <taxon>Actinomycetes</taxon>
        <taxon>Pseudonocardiales</taxon>
        <taxon>Pseudonocardiaceae</taxon>
        <taxon>Kutzneria</taxon>
    </lineage>
</organism>
<name>A0A3E0HZ45_9PSEU</name>
<keyword evidence="5 7" id="KW-0472">Membrane</keyword>
<dbReference type="InterPro" id="IPR011701">
    <property type="entry name" value="MFS"/>
</dbReference>
<dbReference type="InterPro" id="IPR036259">
    <property type="entry name" value="MFS_trans_sf"/>
</dbReference>
<dbReference type="EMBL" id="QUNO01000003">
    <property type="protein sequence ID" value="REH51743.1"/>
    <property type="molecule type" value="Genomic_DNA"/>
</dbReference>
<dbReference type="GO" id="GO:0022857">
    <property type="term" value="F:transmembrane transporter activity"/>
    <property type="evidence" value="ECO:0007669"/>
    <property type="project" value="InterPro"/>
</dbReference>
<keyword evidence="3 7" id="KW-0812">Transmembrane</keyword>
<evidence type="ECO:0000256" key="2">
    <source>
        <dbReference type="ARBA" id="ARBA00022475"/>
    </source>
</evidence>
<feature type="transmembrane region" description="Helical" evidence="7">
    <location>
        <begin position="136"/>
        <end position="158"/>
    </location>
</feature>
<comment type="caution">
    <text evidence="8">The sequence shown here is derived from an EMBL/GenBank/DDBJ whole genome shotgun (WGS) entry which is preliminary data.</text>
</comment>
<feature type="transmembrane region" description="Helical" evidence="7">
    <location>
        <begin position="47"/>
        <end position="68"/>
    </location>
</feature>
<feature type="transmembrane region" description="Helical" evidence="7">
    <location>
        <begin position="310"/>
        <end position="328"/>
    </location>
</feature>
<accession>A0A3E0HZ45</accession>
<keyword evidence="2" id="KW-1003">Cell membrane</keyword>
<dbReference type="CDD" id="cd06173">
    <property type="entry name" value="MFS_MefA_like"/>
    <property type="match status" value="1"/>
</dbReference>
<evidence type="ECO:0000256" key="7">
    <source>
        <dbReference type="SAM" id="Phobius"/>
    </source>
</evidence>
<dbReference type="RefSeq" id="WP_116173792.1">
    <property type="nucleotide sequence ID" value="NZ_CP144375.1"/>
</dbReference>
<evidence type="ECO:0000256" key="3">
    <source>
        <dbReference type="ARBA" id="ARBA00022692"/>
    </source>
</evidence>
<dbReference type="PANTHER" id="PTHR23513:SF11">
    <property type="entry name" value="STAPHYLOFERRIN A TRANSPORTER"/>
    <property type="match status" value="1"/>
</dbReference>
<feature type="transmembrane region" description="Helical" evidence="7">
    <location>
        <begin position="372"/>
        <end position="395"/>
    </location>
</feature>
<feature type="transmembrane region" description="Helical" evidence="7">
    <location>
        <begin position="401"/>
        <end position="420"/>
    </location>
</feature>
<evidence type="ECO:0000256" key="4">
    <source>
        <dbReference type="ARBA" id="ARBA00022989"/>
    </source>
</evidence>
<proteinExistence type="predicted"/>
<dbReference type="OrthoDB" id="3227279at2"/>
<evidence type="ECO:0000256" key="6">
    <source>
        <dbReference type="SAM" id="MobiDB-lite"/>
    </source>
</evidence>
<dbReference type="Pfam" id="PF07690">
    <property type="entry name" value="MFS_1"/>
    <property type="match status" value="1"/>
</dbReference>
<evidence type="ECO:0000313" key="8">
    <source>
        <dbReference type="EMBL" id="REH51743.1"/>
    </source>
</evidence>
<dbReference type="Proteomes" id="UP000256269">
    <property type="component" value="Unassembled WGS sequence"/>
</dbReference>